<dbReference type="CDD" id="cd00077">
    <property type="entry name" value="HDc"/>
    <property type="match status" value="1"/>
</dbReference>
<dbReference type="SMART" id="SM00471">
    <property type="entry name" value="HDc"/>
    <property type="match status" value="1"/>
</dbReference>
<keyword evidence="3" id="KW-1185">Reference proteome</keyword>
<dbReference type="OrthoDB" id="9802066at2"/>
<reference evidence="2 3" key="1">
    <citation type="submission" date="2017-06" db="EMBL/GenBank/DDBJ databases">
        <authorList>
            <person name="Kim H.J."/>
            <person name="Triplett B.A."/>
        </authorList>
    </citation>
    <scope>NUCLEOTIDE SEQUENCE [LARGE SCALE GENOMIC DNA]</scope>
    <source>
        <strain evidence="2 3">DSM 44272</strain>
    </source>
</reference>
<dbReference type="AlphaFoldDB" id="A0A239AFB7"/>
<dbReference type="PROSITE" id="PS51832">
    <property type="entry name" value="HD_GYP"/>
    <property type="match status" value="1"/>
</dbReference>
<evidence type="ECO:0000313" key="3">
    <source>
        <dbReference type="Proteomes" id="UP000198403"/>
    </source>
</evidence>
<sequence length="467" mass="48970">MSGAAPSDSDQVCAAELLAGLCLATDLARGFPLEHGLHSTLVAMRLCERLAVDDETASRTYYGSRLFYVGCTADAEVAAEIFDEGALKQYFDPVIFGSPAQSLGGVVRALAGSGGPVVQLARVLRKLPRAASGYRWHMAAMCEVGEMLSARTGVGPDVASLFAAFTERWDGRGEPGRLAGEQLPQALRIMHVARDATFQRLLGGQAHAERVIADRAGGAFDPAVVAALTGDARAVLAGTDEVPAWDAVLAAEPGAPLVLHGAEIDRALSALGDFADLVAPHLAGHSAGVAELAAAAGRHCGLTDAVVRDVRRAGAVHDVGRVAISAGVWCKPGPLTPDQWEQVRLHSYHGERALCHSPMLARLLPAATAHHERLDGSGYHRGSTAAALPLTARLVAAADVYRALTEPRPYRDALPAAEAAEVLRREVDAGRLDGVSAVAVLWLPASRCSAWADPRVSPSARSRCWSG</sequence>
<organism evidence="2 3">
    <name type="scientific">Blastococcus mobilis</name>
    <dbReference type="NCBI Taxonomy" id="1938746"/>
    <lineage>
        <taxon>Bacteria</taxon>
        <taxon>Bacillati</taxon>
        <taxon>Actinomycetota</taxon>
        <taxon>Actinomycetes</taxon>
        <taxon>Geodermatophilales</taxon>
        <taxon>Geodermatophilaceae</taxon>
        <taxon>Blastococcus</taxon>
    </lineage>
</organism>
<dbReference type="Pfam" id="PF13487">
    <property type="entry name" value="HD_5"/>
    <property type="match status" value="2"/>
</dbReference>
<dbReference type="PANTHER" id="PTHR45228">
    <property type="entry name" value="CYCLIC DI-GMP PHOSPHODIESTERASE TM_0186-RELATED"/>
    <property type="match status" value="1"/>
</dbReference>
<dbReference type="Gene3D" id="1.10.3210.10">
    <property type="entry name" value="Hypothetical protein af1432"/>
    <property type="match status" value="2"/>
</dbReference>
<dbReference type="EMBL" id="FZNO01000044">
    <property type="protein sequence ID" value="SNR94357.1"/>
    <property type="molecule type" value="Genomic_DNA"/>
</dbReference>
<dbReference type="InterPro" id="IPR052020">
    <property type="entry name" value="Cyclic_di-GMP/3'3'-cGAMP_PDE"/>
</dbReference>
<evidence type="ECO:0000259" key="1">
    <source>
        <dbReference type="PROSITE" id="PS51832"/>
    </source>
</evidence>
<name>A0A239AFB7_9ACTN</name>
<accession>A0A239AFB7</accession>
<gene>
    <name evidence="2" type="ORF">SAMN06272737_1441</name>
</gene>
<protein>
    <submittedName>
        <fullName evidence="2">HD domain-containing protein</fullName>
    </submittedName>
</protein>
<dbReference type="Proteomes" id="UP000198403">
    <property type="component" value="Unassembled WGS sequence"/>
</dbReference>
<dbReference type="SUPFAM" id="SSF109604">
    <property type="entry name" value="HD-domain/PDEase-like"/>
    <property type="match status" value="1"/>
</dbReference>
<proteinExistence type="predicted"/>
<dbReference type="RefSeq" id="WP_089338908.1">
    <property type="nucleotide sequence ID" value="NZ_FZNO01000044.1"/>
</dbReference>
<feature type="domain" description="HD-GYP" evidence="1">
    <location>
        <begin position="260"/>
        <end position="455"/>
    </location>
</feature>
<evidence type="ECO:0000313" key="2">
    <source>
        <dbReference type="EMBL" id="SNR94357.1"/>
    </source>
</evidence>
<dbReference type="InterPro" id="IPR037522">
    <property type="entry name" value="HD_GYP_dom"/>
</dbReference>
<dbReference type="InterPro" id="IPR003607">
    <property type="entry name" value="HD/PDEase_dom"/>
</dbReference>